<comment type="caution">
    <text evidence="1">The sequence shown here is derived from an EMBL/GenBank/DDBJ whole genome shotgun (WGS) entry which is preliminary data.</text>
</comment>
<evidence type="ECO:0000313" key="2">
    <source>
        <dbReference type="Proteomes" id="UP001058074"/>
    </source>
</evidence>
<accession>A0ACB5R948</accession>
<protein>
    <submittedName>
        <fullName evidence="1">Biotin transporter BioY</fullName>
    </submittedName>
</protein>
<keyword evidence="2" id="KW-1185">Reference proteome</keyword>
<dbReference type="Proteomes" id="UP001058074">
    <property type="component" value="Unassembled WGS sequence"/>
</dbReference>
<name>A0ACB5R948_9CLOT</name>
<reference evidence="1" key="1">
    <citation type="journal article" date="2025" name="Int. J. Syst. Evol. Microbiol.">
        <title>Inconstantimicrobium mannanitabidum sp. nov., a novel member of the family Clostridiaceae isolated from anoxic soil under the treatment of reductive soil disinfestation.</title>
        <authorList>
            <person name="Ueki A."/>
            <person name="Tonouchi A."/>
            <person name="Honma S."/>
            <person name="Kaku N."/>
            <person name="Ueki K."/>
        </authorList>
    </citation>
    <scope>NUCLEOTIDE SEQUENCE</scope>
    <source>
        <strain evidence="1">TW13</strain>
    </source>
</reference>
<proteinExistence type="predicted"/>
<organism evidence="1 2">
    <name type="scientific">Inconstantimicrobium mannanitabidum</name>
    <dbReference type="NCBI Taxonomy" id="1604901"/>
    <lineage>
        <taxon>Bacteria</taxon>
        <taxon>Bacillati</taxon>
        <taxon>Bacillota</taxon>
        <taxon>Clostridia</taxon>
        <taxon>Eubacteriales</taxon>
        <taxon>Clostridiaceae</taxon>
        <taxon>Inconstantimicrobium</taxon>
    </lineage>
</organism>
<gene>
    <name evidence="1" type="primary">bioY</name>
    <name evidence="1" type="ORF">rsdtw13_06520</name>
</gene>
<sequence>MKLSTKELILVSLFAALTAISAMFSIPIGPVPVTLQTFMVILSGIVLGSRLGLMSQLIYLLLGLIGLPVFSGGAGGLGTVLTPSFGFLIGFPIAAYVIGKIIEKYNSKVTIILAVIIGSIIPYITGIPYFYLIFTNYLGKSITLYKTLSLTMIPFIPGDCIKAFVAITCGSAIIKYNFGLAVSKKTVSPFNKSNS</sequence>
<evidence type="ECO:0000313" key="1">
    <source>
        <dbReference type="EMBL" id="GKX65394.1"/>
    </source>
</evidence>
<dbReference type="EMBL" id="BROD01000001">
    <property type="protein sequence ID" value="GKX65394.1"/>
    <property type="molecule type" value="Genomic_DNA"/>
</dbReference>